<keyword evidence="1" id="KW-0732">Signal</keyword>
<evidence type="ECO:0000256" key="1">
    <source>
        <dbReference type="SAM" id="SignalP"/>
    </source>
</evidence>
<feature type="chain" id="PRO_5021363634" description="Twin-arginine translocation signal domain-containing protein" evidence="1">
    <location>
        <begin position="21"/>
        <end position="136"/>
    </location>
</feature>
<feature type="signal peptide" evidence="1">
    <location>
        <begin position="1"/>
        <end position="20"/>
    </location>
</feature>
<gene>
    <name evidence="2" type="ORF">EAH89_28210</name>
</gene>
<evidence type="ECO:0000313" key="3">
    <source>
        <dbReference type="Proteomes" id="UP000317078"/>
    </source>
</evidence>
<dbReference type="PROSITE" id="PS51318">
    <property type="entry name" value="TAT"/>
    <property type="match status" value="1"/>
</dbReference>
<dbReference type="OrthoDB" id="7284848at2"/>
<protein>
    <recommendedName>
        <fullName evidence="4">Twin-arginine translocation signal domain-containing protein</fullName>
    </recommendedName>
</protein>
<keyword evidence="3" id="KW-1185">Reference proteome</keyword>
<dbReference type="InterPro" id="IPR006311">
    <property type="entry name" value="TAT_signal"/>
</dbReference>
<sequence length="136" mass="14220">MSRRTLLGGLAALAATPAAALMAPPLTYAEATPGRRSSPHPDAELIRICAEHPARLQAVNHGSEEGEDGPIWQAYAQSRDAIHAAVPVTLAGVVAKARAAKAEALNADGTESPNDTPAGTWAWELLNDLLRLEGQL</sequence>
<name>A0A502EW20_9PROT</name>
<organism evidence="2 3">
    <name type="scientific">Muricoccus nepalensis</name>
    <dbReference type="NCBI Taxonomy" id="1854500"/>
    <lineage>
        <taxon>Bacteria</taxon>
        <taxon>Pseudomonadati</taxon>
        <taxon>Pseudomonadota</taxon>
        <taxon>Alphaproteobacteria</taxon>
        <taxon>Acetobacterales</taxon>
        <taxon>Roseomonadaceae</taxon>
        <taxon>Muricoccus</taxon>
    </lineage>
</organism>
<evidence type="ECO:0008006" key="4">
    <source>
        <dbReference type="Google" id="ProtNLM"/>
    </source>
</evidence>
<evidence type="ECO:0000313" key="2">
    <source>
        <dbReference type="EMBL" id="TPG41933.1"/>
    </source>
</evidence>
<dbReference type="AlphaFoldDB" id="A0A502EW20"/>
<accession>A0A502EW20</accession>
<reference evidence="2 3" key="1">
    <citation type="journal article" date="2019" name="Environ. Microbiol.">
        <title>Species interactions and distinct microbial communities in high Arctic permafrost affected cryosols are associated with the CH4 and CO2 gas fluxes.</title>
        <authorList>
            <person name="Altshuler I."/>
            <person name="Hamel J."/>
            <person name="Turney S."/>
            <person name="Magnuson E."/>
            <person name="Levesque R."/>
            <person name="Greer C."/>
            <person name="Whyte L.G."/>
        </authorList>
    </citation>
    <scope>NUCLEOTIDE SEQUENCE [LARGE SCALE GENOMIC DNA]</scope>
    <source>
        <strain evidence="2 3">S9.3B</strain>
    </source>
</reference>
<proteinExistence type="predicted"/>
<comment type="caution">
    <text evidence="2">The sequence shown here is derived from an EMBL/GenBank/DDBJ whole genome shotgun (WGS) entry which is preliminary data.</text>
</comment>
<dbReference type="EMBL" id="RCZP01000061">
    <property type="protein sequence ID" value="TPG41933.1"/>
    <property type="molecule type" value="Genomic_DNA"/>
</dbReference>
<dbReference type="Proteomes" id="UP000317078">
    <property type="component" value="Unassembled WGS sequence"/>
</dbReference>
<dbReference type="RefSeq" id="WP_140887065.1">
    <property type="nucleotide sequence ID" value="NZ_RCZP01000061.1"/>
</dbReference>